<gene>
    <name evidence="6" type="ORF">BJY26_000546</name>
</gene>
<dbReference type="InterPro" id="IPR009057">
    <property type="entry name" value="Homeodomain-like_sf"/>
</dbReference>
<keyword evidence="7" id="KW-1185">Reference proteome</keyword>
<evidence type="ECO:0000256" key="1">
    <source>
        <dbReference type="ARBA" id="ARBA00023015"/>
    </source>
</evidence>
<dbReference type="GO" id="GO:0003677">
    <property type="term" value="F:DNA binding"/>
    <property type="evidence" value="ECO:0007669"/>
    <property type="project" value="UniProtKB-UniRule"/>
</dbReference>
<dbReference type="Pfam" id="PF00440">
    <property type="entry name" value="TetR_N"/>
    <property type="match status" value="1"/>
</dbReference>
<dbReference type="PROSITE" id="PS01081">
    <property type="entry name" value="HTH_TETR_1"/>
    <property type="match status" value="1"/>
</dbReference>
<evidence type="ECO:0000313" key="7">
    <source>
        <dbReference type="Proteomes" id="UP000539111"/>
    </source>
</evidence>
<evidence type="ECO:0000256" key="4">
    <source>
        <dbReference type="PROSITE-ProRule" id="PRU00335"/>
    </source>
</evidence>
<dbReference type="SUPFAM" id="SSF46689">
    <property type="entry name" value="Homeodomain-like"/>
    <property type="match status" value="1"/>
</dbReference>
<evidence type="ECO:0000256" key="3">
    <source>
        <dbReference type="ARBA" id="ARBA00023163"/>
    </source>
</evidence>
<dbReference type="AlphaFoldDB" id="A0A7Z0A9X3"/>
<dbReference type="Proteomes" id="UP000539111">
    <property type="component" value="Unassembled WGS sequence"/>
</dbReference>
<keyword evidence="1" id="KW-0805">Transcription regulation</keyword>
<proteinExistence type="predicted"/>
<keyword evidence="2 4" id="KW-0238">DNA-binding</keyword>
<dbReference type="InterPro" id="IPR001647">
    <property type="entry name" value="HTH_TetR"/>
</dbReference>
<dbReference type="Gene3D" id="1.10.357.10">
    <property type="entry name" value="Tetracycline Repressor, domain 2"/>
    <property type="match status" value="1"/>
</dbReference>
<evidence type="ECO:0000256" key="2">
    <source>
        <dbReference type="ARBA" id="ARBA00023125"/>
    </source>
</evidence>
<evidence type="ECO:0000259" key="5">
    <source>
        <dbReference type="PROSITE" id="PS50977"/>
    </source>
</evidence>
<feature type="domain" description="HTH tetR-type" evidence="5">
    <location>
        <begin position="31"/>
        <end position="91"/>
    </location>
</feature>
<keyword evidence="3" id="KW-0804">Transcription</keyword>
<dbReference type="InterPro" id="IPR011075">
    <property type="entry name" value="TetR_C"/>
</dbReference>
<dbReference type="SUPFAM" id="SSF48498">
    <property type="entry name" value="Tetracyclin repressor-like, C-terminal domain"/>
    <property type="match status" value="1"/>
</dbReference>
<sequence>MSGSSRVADVRSAKVGRRTIDHRTLPRRRGAVLEHAIFEAVLAEIDDVGYESMTMESVAIRAHAGKASLYRRWPDKIALVRDTVYHRMPGPEAFDTGSLRGDLLRTLKAANVELSGSVGSAMRGLIGESLLDPVRRERFRKLTEGRTATTIRSAVQRAVERGEIDAALVNERKVETGPALLRQQFLFGHDAVTNDFLKEVVDDVLLPLFGIGR</sequence>
<feature type="DNA-binding region" description="H-T-H motif" evidence="4">
    <location>
        <begin position="54"/>
        <end position="73"/>
    </location>
</feature>
<dbReference type="InterPro" id="IPR036271">
    <property type="entry name" value="Tet_transcr_reg_TetR-rel_C_sf"/>
</dbReference>
<evidence type="ECO:0000313" key="6">
    <source>
        <dbReference type="EMBL" id="NYI66240.1"/>
    </source>
</evidence>
<reference evidence="6 7" key="1">
    <citation type="submission" date="2020-07" db="EMBL/GenBank/DDBJ databases">
        <title>Sequencing the genomes of 1000 actinobacteria strains.</title>
        <authorList>
            <person name="Klenk H.-P."/>
        </authorList>
    </citation>
    <scope>NUCLEOTIDE SEQUENCE [LARGE SCALE GENOMIC DNA]</scope>
    <source>
        <strain evidence="6 7">DSM 26341</strain>
    </source>
</reference>
<organism evidence="6 7">
    <name type="scientific">Spelaeicoccus albus</name>
    <dbReference type="NCBI Taxonomy" id="1280376"/>
    <lineage>
        <taxon>Bacteria</taxon>
        <taxon>Bacillati</taxon>
        <taxon>Actinomycetota</taxon>
        <taxon>Actinomycetes</taxon>
        <taxon>Micrococcales</taxon>
        <taxon>Brevibacteriaceae</taxon>
        <taxon>Spelaeicoccus</taxon>
    </lineage>
</organism>
<dbReference type="EMBL" id="JACBZP010000001">
    <property type="protein sequence ID" value="NYI66240.1"/>
    <property type="molecule type" value="Genomic_DNA"/>
</dbReference>
<accession>A0A7Z0A9X3</accession>
<dbReference type="RefSeq" id="WP_218852227.1">
    <property type="nucleotide sequence ID" value="NZ_JACBZP010000001.1"/>
</dbReference>
<dbReference type="Gene3D" id="1.10.10.60">
    <property type="entry name" value="Homeodomain-like"/>
    <property type="match status" value="1"/>
</dbReference>
<dbReference type="PROSITE" id="PS50977">
    <property type="entry name" value="HTH_TETR_2"/>
    <property type="match status" value="1"/>
</dbReference>
<dbReference type="InterPro" id="IPR023772">
    <property type="entry name" value="DNA-bd_HTH_TetR-type_CS"/>
</dbReference>
<comment type="caution">
    <text evidence="6">The sequence shown here is derived from an EMBL/GenBank/DDBJ whole genome shotgun (WGS) entry which is preliminary data.</text>
</comment>
<name>A0A7Z0A9X3_9MICO</name>
<protein>
    <submittedName>
        <fullName evidence="6">AcrR family transcriptional regulator</fullName>
    </submittedName>
</protein>
<dbReference type="Pfam" id="PF16859">
    <property type="entry name" value="TetR_C_11"/>
    <property type="match status" value="1"/>
</dbReference>